<keyword evidence="8 16" id="KW-0812">Transmembrane</keyword>
<dbReference type="EMBL" id="AP017378">
    <property type="protein sequence ID" value="BBD07466.1"/>
    <property type="molecule type" value="Genomic_DNA"/>
</dbReference>
<dbReference type="AlphaFoldDB" id="A0A2Z6AWB2"/>
<sequence length="191" mass="21253">MTMRENNWTIPNLLTVVRIMLTPVVVMAFIHKRVDLALLSFFVAGITDALDGLLARLLKQRTELGAMLDPLADKVLIVATILCLGILEWVPAWLVVIVITRDLIIVGGLMLVNLWGVDVRSQIRPTFASKTNTSAQIVLILLILTERMDWMFLPWLQPVVLYLTAVLTVYTGIDYVMRGLALIPSGEDGKG</sequence>
<dbReference type="InterPro" id="IPR000462">
    <property type="entry name" value="CDP-OH_P_trans"/>
</dbReference>
<comment type="subcellular location">
    <subcellularLocation>
        <location evidence="1">Membrane</location>
        <topology evidence="1">Multi-pass membrane protein</topology>
    </subcellularLocation>
</comment>
<dbReference type="RefSeq" id="WP_126376736.1">
    <property type="nucleotide sequence ID" value="NZ_AP017378.1"/>
</dbReference>
<dbReference type="GO" id="GO:0046474">
    <property type="term" value="P:glycerophospholipid biosynthetic process"/>
    <property type="evidence" value="ECO:0007669"/>
    <property type="project" value="TreeGrafter"/>
</dbReference>
<dbReference type="InterPro" id="IPR004570">
    <property type="entry name" value="Phosphatidylglycerol_P_synth"/>
</dbReference>
<comment type="similarity">
    <text evidence="3 15">Belongs to the CDP-alcohol phosphatidyltransferase class-I family.</text>
</comment>
<dbReference type="Pfam" id="PF01066">
    <property type="entry name" value="CDP-OH_P_transf"/>
    <property type="match status" value="1"/>
</dbReference>
<evidence type="ECO:0000256" key="15">
    <source>
        <dbReference type="RuleBase" id="RU003750"/>
    </source>
</evidence>
<dbReference type="GO" id="GO:0008444">
    <property type="term" value="F:CDP-diacylglycerol-glycerol-3-phosphate 3-phosphatidyltransferase activity"/>
    <property type="evidence" value="ECO:0007669"/>
    <property type="project" value="UniProtKB-EC"/>
</dbReference>
<dbReference type="Proteomes" id="UP000269883">
    <property type="component" value="Chromosome"/>
</dbReference>
<evidence type="ECO:0000256" key="8">
    <source>
        <dbReference type="ARBA" id="ARBA00022692"/>
    </source>
</evidence>
<dbReference type="Gene3D" id="1.20.120.1760">
    <property type="match status" value="1"/>
</dbReference>
<accession>A0A2Z6AWB2</accession>
<protein>
    <recommendedName>
        <fullName evidence="5">CDP-diacylglycerol--glycerol-3-phosphate 3-phosphatidyltransferase</fullName>
        <ecNumber evidence="4">2.7.8.5</ecNumber>
    </recommendedName>
</protein>
<feature type="transmembrane region" description="Helical" evidence="16">
    <location>
        <begin position="150"/>
        <end position="173"/>
    </location>
</feature>
<dbReference type="PIRSF" id="PIRSF000847">
    <property type="entry name" value="Phos_ph_gly_syn"/>
    <property type="match status" value="1"/>
</dbReference>
<keyword evidence="9 16" id="KW-1133">Transmembrane helix</keyword>
<keyword evidence="12" id="KW-0594">Phospholipid biosynthesis</keyword>
<dbReference type="PANTHER" id="PTHR14269">
    <property type="entry name" value="CDP-DIACYLGLYCEROL--GLYCEROL-3-PHOSPHATE 3-PHOSPHATIDYLTRANSFERASE-RELATED"/>
    <property type="match status" value="1"/>
</dbReference>
<name>A0A2Z6AWB2_9BACT</name>
<keyword evidence="11 16" id="KW-0472">Membrane</keyword>
<evidence type="ECO:0000256" key="10">
    <source>
        <dbReference type="ARBA" id="ARBA00023098"/>
    </source>
</evidence>
<dbReference type="InterPro" id="IPR050324">
    <property type="entry name" value="CDP-alcohol_PTase-I"/>
</dbReference>
<dbReference type="GO" id="GO:0016020">
    <property type="term" value="C:membrane"/>
    <property type="evidence" value="ECO:0007669"/>
    <property type="project" value="UniProtKB-SubCell"/>
</dbReference>
<evidence type="ECO:0000256" key="13">
    <source>
        <dbReference type="ARBA" id="ARBA00023264"/>
    </source>
</evidence>
<dbReference type="InterPro" id="IPR043130">
    <property type="entry name" value="CDP-OH_PTrfase_TM_dom"/>
</dbReference>
<evidence type="ECO:0000256" key="9">
    <source>
        <dbReference type="ARBA" id="ARBA00022989"/>
    </source>
</evidence>
<evidence type="ECO:0000313" key="18">
    <source>
        <dbReference type="Proteomes" id="UP000269883"/>
    </source>
</evidence>
<evidence type="ECO:0000256" key="4">
    <source>
        <dbReference type="ARBA" id="ARBA00013170"/>
    </source>
</evidence>
<gene>
    <name evidence="17" type="primary">pgsA</name>
    <name evidence="17" type="ORF">DFE_0740</name>
</gene>
<feature type="transmembrane region" description="Helical" evidence="16">
    <location>
        <begin position="70"/>
        <end position="87"/>
    </location>
</feature>
<evidence type="ECO:0000256" key="6">
    <source>
        <dbReference type="ARBA" id="ARBA00022516"/>
    </source>
</evidence>
<keyword evidence="18" id="KW-1185">Reference proteome</keyword>
<keyword evidence="6" id="KW-0444">Lipid biosynthesis</keyword>
<evidence type="ECO:0000256" key="1">
    <source>
        <dbReference type="ARBA" id="ARBA00004141"/>
    </source>
</evidence>
<evidence type="ECO:0000256" key="2">
    <source>
        <dbReference type="ARBA" id="ARBA00005042"/>
    </source>
</evidence>
<evidence type="ECO:0000256" key="3">
    <source>
        <dbReference type="ARBA" id="ARBA00010441"/>
    </source>
</evidence>
<evidence type="ECO:0000256" key="11">
    <source>
        <dbReference type="ARBA" id="ARBA00023136"/>
    </source>
</evidence>
<proteinExistence type="inferred from homology"/>
<dbReference type="PROSITE" id="PS00379">
    <property type="entry name" value="CDP_ALCOHOL_P_TRANSF"/>
    <property type="match status" value="1"/>
</dbReference>
<comment type="catalytic activity">
    <reaction evidence="14">
        <text>a CDP-1,2-diacyl-sn-glycerol + sn-glycerol 3-phosphate = a 1,2-diacyl-sn-glycero-3-phospho-(1'-sn-glycero-3'-phosphate) + CMP + H(+)</text>
        <dbReference type="Rhea" id="RHEA:12593"/>
        <dbReference type="ChEBI" id="CHEBI:15378"/>
        <dbReference type="ChEBI" id="CHEBI:57597"/>
        <dbReference type="ChEBI" id="CHEBI:58332"/>
        <dbReference type="ChEBI" id="CHEBI:60110"/>
        <dbReference type="ChEBI" id="CHEBI:60377"/>
        <dbReference type="EC" id="2.7.8.5"/>
    </reaction>
</comment>
<evidence type="ECO:0000256" key="12">
    <source>
        <dbReference type="ARBA" id="ARBA00023209"/>
    </source>
</evidence>
<dbReference type="KEGG" id="dfl:DFE_0740"/>
<feature type="transmembrane region" description="Helical" evidence="16">
    <location>
        <begin position="12"/>
        <end position="30"/>
    </location>
</feature>
<evidence type="ECO:0000313" key="17">
    <source>
        <dbReference type="EMBL" id="BBD07466.1"/>
    </source>
</evidence>
<keyword evidence="10" id="KW-0443">Lipid metabolism</keyword>
<dbReference type="InterPro" id="IPR048254">
    <property type="entry name" value="CDP_ALCOHOL_P_TRANSF_CS"/>
</dbReference>
<feature type="transmembrane region" description="Helical" evidence="16">
    <location>
        <begin position="36"/>
        <end position="58"/>
    </location>
</feature>
<organism evidence="17 18">
    <name type="scientific">Desulfovibrio ferrophilus</name>
    <dbReference type="NCBI Taxonomy" id="241368"/>
    <lineage>
        <taxon>Bacteria</taxon>
        <taxon>Pseudomonadati</taxon>
        <taxon>Thermodesulfobacteriota</taxon>
        <taxon>Desulfovibrionia</taxon>
        <taxon>Desulfovibrionales</taxon>
        <taxon>Desulfovibrionaceae</taxon>
        <taxon>Desulfovibrio</taxon>
    </lineage>
</organism>
<evidence type="ECO:0000256" key="7">
    <source>
        <dbReference type="ARBA" id="ARBA00022679"/>
    </source>
</evidence>
<keyword evidence="13" id="KW-1208">Phospholipid metabolism</keyword>
<dbReference type="EC" id="2.7.8.5" evidence="4"/>
<dbReference type="PANTHER" id="PTHR14269:SF62">
    <property type="entry name" value="CDP-DIACYLGLYCEROL--GLYCEROL-3-PHOSPHATE 3-PHOSPHATIDYLTRANSFERASE 1, CHLOROPLASTIC"/>
    <property type="match status" value="1"/>
</dbReference>
<keyword evidence="7 15" id="KW-0808">Transferase</keyword>
<dbReference type="OrthoDB" id="9796672at2"/>
<comment type="pathway">
    <text evidence="2">Phospholipid metabolism; phosphatidylglycerol biosynthesis; phosphatidylglycerol from CDP-diacylglycerol: step 1/2.</text>
</comment>
<evidence type="ECO:0000256" key="14">
    <source>
        <dbReference type="ARBA" id="ARBA00048586"/>
    </source>
</evidence>
<evidence type="ECO:0000256" key="5">
    <source>
        <dbReference type="ARBA" id="ARBA00014944"/>
    </source>
</evidence>
<evidence type="ECO:0000256" key="16">
    <source>
        <dbReference type="SAM" id="Phobius"/>
    </source>
</evidence>
<reference evidence="17 18" key="1">
    <citation type="journal article" date="2018" name="Sci. Adv.">
        <title>Multi-heme cytochromes provide a pathway for survival in energy-limited environments.</title>
        <authorList>
            <person name="Deng X."/>
            <person name="Dohmae N."/>
            <person name="Nealson K.H."/>
            <person name="Hashimoto K."/>
            <person name="Okamoto A."/>
        </authorList>
    </citation>
    <scope>NUCLEOTIDE SEQUENCE [LARGE SCALE GENOMIC DNA]</scope>
    <source>
        <strain evidence="17 18">IS5</strain>
    </source>
</reference>